<organism evidence="2">
    <name type="scientific">Desertifilum tharense IPPAS B-1220</name>
    <dbReference type="NCBI Taxonomy" id="1781255"/>
    <lineage>
        <taxon>Bacteria</taxon>
        <taxon>Bacillati</taxon>
        <taxon>Cyanobacteriota</taxon>
        <taxon>Cyanophyceae</taxon>
        <taxon>Desertifilales</taxon>
        <taxon>Desertifilaceae</taxon>
        <taxon>Desertifilum</taxon>
    </lineage>
</organism>
<protein>
    <recommendedName>
        <fullName evidence="3">DUF456 domain-containing protein</fullName>
    </recommendedName>
</protein>
<name>A0A1E5QPI9_9CYAN</name>
<reference evidence="2" key="1">
    <citation type="submission" date="2016-09" db="EMBL/GenBank/DDBJ databases">
        <title>Draft genome of thermotolerant cyanobacterium Desertifilum sp. strain IPPAS B-1220.</title>
        <authorList>
            <person name="Sinetova M.A."/>
            <person name="Bolakhan K."/>
            <person name="Zayadan B.K."/>
            <person name="Mironov K.S."/>
            <person name="Ustinova V."/>
            <person name="Kupriyanova E.V."/>
            <person name="Sidorov R.A."/>
            <person name="Skrypnik A.N."/>
            <person name="Gogoleva N.E."/>
            <person name="Gogolev Y.V."/>
            <person name="Los D.A."/>
        </authorList>
    </citation>
    <scope>NUCLEOTIDE SEQUENCE [LARGE SCALE GENOMIC DNA]</scope>
    <source>
        <strain evidence="2">IPPAS B-1220</strain>
    </source>
</reference>
<proteinExistence type="predicted"/>
<feature type="transmembrane region" description="Helical" evidence="1">
    <location>
        <begin position="146"/>
        <end position="170"/>
    </location>
</feature>
<dbReference type="STRING" id="1781255.BH720_03240"/>
<keyword evidence="1" id="KW-0472">Membrane</keyword>
<sequence>MNITILYWVLVLVMLVGIVGAVVPGIPGSSLILGAILVWGFVRGFDVIGWALGTTLVILLLSVGVDFLAMHLGAQRAGASKWGQFGAIIGLVLGFLGLLPAFLVAGPLIGILVGPIVGAFIGEFLYRRNLPLEERAKTSFKASVGILVGSLVGNLIQGLLAIAAVVVFIATTWSTVG</sequence>
<feature type="transmembrane region" description="Helical" evidence="1">
    <location>
        <begin position="5"/>
        <end position="27"/>
    </location>
</feature>
<feature type="transmembrane region" description="Helical" evidence="1">
    <location>
        <begin position="108"/>
        <end position="126"/>
    </location>
</feature>
<keyword evidence="1" id="KW-1133">Transmembrane helix</keyword>
<evidence type="ECO:0000256" key="1">
    <source>
        <dbReference type="SAM" id="Phobius"/>
    </source>
</evidence>
<keyword evidence="1" id="KW-0812">Transmembrane</keyword>
<dbReference type="PANTHER" id="PTHR39165:SF1">
    <property type="entry name" value="DUF456 DOMAIN-CONTAINING PROTEIN"/>
    <property type="match status" value="1"/>
</dbReference>
<dbReference type="AlphaFoldDB" id="A0A1E5QPI9"/>
<evidence type="ECO:0008006" key="3">
    <source>
        <dbReference type="Google" id="ProtNLM"/>
    </source>
</evidence>
<feature type="transmembrane region" description="Helical" evidence="1">
    <location>
        <begin position="47"/>
        <end position="70"/>
    </location>
</feature>
<gene>
    <name evidence="2" type="ORF">BH720_03240</name>
</gene>
<dbReference type="EMBL" id="MJGC01000035">
    <property type="protein sequence ID" value="OEJ76585.1"/>
    <property type="molecule type" value="Genomic_DNA"/>
</dbReference>
<feature type="transmembrane region" description="Helical" evidence="1">
    <location>
        <begin position="82"/>
        <end position="102"/>
    </location>
</feature>
<dbReference type="Pfam" id="PF04306">
    <property type="entry name" value="DUF456"/>
    <property type="match status" value="1"/>
</dbReference>
<comment type="caution">
    <text evidence="2">The sequence shown here is derived from an EMBL/GenBank/DDBJ whole genome shotgun (WGS) entry which is preliminary data.</text>
</comment>
<dbReference type="PANTHER" id="PTHR39165">
    <property type="entry name" value="IG HYPOTHETICAL 17883"/>
    <property type="match status" value="1"/>
</dbReference>
<evidence type="ECO:0000313" key="2">
    <source>
        <dbReference type="EMBL" id="OEJ76585.1"/>
    </source>
</evidence>
<accession>A0A1E5QPI9</accession>
<dbReference type="InterPro" id="IPR007403">
    <property type="entry name" value="DUF456"/>
</dbReference>